<reference evidence="1 2" key="1">
    <citation type="journal article" date="2023" name="Plants (Basel)">
        <title>Bridging the Gap: Combining Genomics and Transcriptomics Approaches to Understand Stylosanthes scabra, an Orphan Legume from the Brazilian Caatinga.</title>
        <authorList>
            <person name="Ferreira-Neto J.R.C."/>
            <person name="da Silva M.D."/>
            <person name="Binneck E."/>
            <person name="de Melo N.F."/>
            <person name="da Silva R.H."/>
            <person name="de Melo A.L.T.M."/>
            <person name="Pandolfi V."/>
            <person name="Bustamante F.O."/>
            <person name="Brasileiro-Vidal A.C."/>
            <person name="Benko-Iseppon A.M."/>
        </authorList>
    </citation>
    <scope>NUCLEOTIDE SEQUENCE [LARGE SCALE GENOMIC DNA]</scope>
    <source>
        <tissue evidence="1">Leaves</tissue>
    </source>
</reference>
<keyword evidence="2" id="KW-1185">Reference proteome</keyword>
<sequence length="53" mass="5856">LPLMYWENLKSMTGVQSVLAKKKETFDAKIMQSCLAAAIDIQQLQLKAANSAD</sequence>
<organism evidence="1 2">
    <name type="scientific">Stylosanthes scabra</name>
    <dbReference type="NCBI Taxonomy" id="79078"/>
    <lineage>
        <taxon>Eukaryota</taxon>
        <taxon>Viridiplantae</taxon>
        <taxon>Streptophyta</taxon>
        <taxon>Embryophyta</taxon>
        <taxon>Tracheophyta</taxon>
        <taxon>Spermatophyta</taxon>
        <taxon>Magnoliopsida</taxon>
        <taxon>eudicotyledons</taxon>
        <taxon>Gunneridae</taxon>
        <taxon>Pentapetalae</taxon>
        <taxon>rosids</taxon>
        <taxon>fabids</taxon>
        <taxon>Fabales</taxon>
        <taxon>Fabaceae</taxon>
        <taxon>Papilionoideae</taxon>
        <taxon>50 kb inversion clade</taxon>
        <taxon>dalbergioids sensu lato</taxon>
        <taxon>Dalbergieae</taxon>
        <taxon>Pterocarpus clade</taxon>
        <taxon>Stylosanthes</taxon>
    </lineage>
</organism>
<gene>
    <name evidence="1" type="ORF">PIB30_108150</name>
</gene>
<name>A0ABU6TZN5_9FABA</name>
<evidence type="ECO:0000313" key="1">
    <source>
        <dbReference type="EMBL" id="MED6154039.1"/>
    </source>
</evidence>
<protein>
    <submittedName>
        <fullName evidence="1">Uncharacterized protein</fullName>
    </submittedName>
</protein>
<dbReference type="EMBL" id="JASCZI010095533">
    <property type="protein sequence ID" value="MED6154039.1"/>
    <property type="molecule type" value="Genomic_DNA"/>
</dbReference>
<dbReference type="Proteomes" id="UP001341840">
    <property type="component" value="Unassembled WGS sequence"/>
</dbReference>
<proteinExistence type="predicted"/>
<evidence type="ECO:0000313" key="2">
    <source>
        <dbReference type="Proteomes" id="UP001341840"/>
    </source>
</evidence>
<feature type="non-terminal residue" evidence="1">
    <location>
        <position position="1"/>
    </location>
</feature>
<comment type="caution">
    <text evidence="1">The sequence shown here is derived from an EMBL/GenBank/DDBJ whole genome shotgun (WGS) entry which is preliminary data.</text>
</comment>
<accession>A0ABU6TZN5</accession>